<dbReference type="Proteomes" id="UP000560000">
    <property type="component" value="Unassembled WGS sequence"/>
</dbReference>
<dbReference type="InterPro" id="IPR007475">
    <property type="entry name" value="UbiK"/>
</dbReference>
<evidence type="ECO:0000256" key="1">
    <source>
        <dbReference type="HAMAP-Rule" id="MF_02216"/>
    </source>
</evidence>
<keyword evidence="1" id="KW-0831">Ubiquinone biosynthesis</keyword>
<evidence type="ECO:0000313" key="4">
    <source>
        <dbReference type="Proteomes" id="UP000029708"/>
    </source>
</evidence>
<evidence type="ECO:0000313" key="3">
    <source>
        <dbReference type="EMBL" id="MBB6184726.1"/>
    </source>
</evidence>
<dbReference type="PANTHER" id="PTHR38040">
    <property type="entry name" value="UBIQUINONE BIOSYNTHESIS ACCESSORY FACTOR UBIK"/>
    <property type="match status" value="1"/>
</dbReference>
<dbReference type="EMBL" id="JACHET010000001">
    <property type="protein sequence ID" value="MBB6184726.1"/>
    <property type="molecule type" value="Genomic_DNA"/>
</dbReference>
<dbReference type="OrthoDB" id="5297354at2"/>
<organism evidence="2 4">
    <name type="scientific">Oleiagrimonas soli</name>
    <dbReference type="NCBI Taxonomy" id="1543381"/>
    <lineage>
        <taxon>Bacteria</taxon>
        <taxon>Pseudomonadati</taxon>
        <taxon>Pseudomonadota</taxon>
        <taxon>Gammaproteobacteria</taxon>
        <taxon>Lysobacterales</taxon>
        <taxon>Rhodanobacteraceae</taxon>
        <taxon>Oleiagrimonas</taxon>
    </lineage>
</organism>
<reference evidence="3 5" key="2">
    <citation type="submission" date="2020-08" db="EMBL/GenBank/DDBJ databases">
        <title>Genomic Encyclopedia of Type Strains, Phase IV (KMG-IV): sequencing the most valuable type-strain genomes for metagenomic binning, comparative biology and taxonomic classification.</title>
        <authorList>
            <person name="Goeker M."/>
        </authorList>
    </citation>
    <scope>NUCLEOTIDE SEQUENCE [LARGE SCALE GENOMIC DNA]</scope>
    <source>
        <strain evidence="3 5">DSM 107085</strain>
    </source>
</reference>
<comment type="caution">
    <text evidence="2">The sequence shown here is derived from an EMBL/GenBank/DDBJ whole genome shotgun (WGS) entry which is preliminary data.</text>
</comment>
<dbReference type="NCBIfam" id="NF047835">
    <property type="entry name" value="UbiqAccUbiK"/>
    <property type="match status" value="1"/>
</dbReference>
<dbReference type="UniPathway" id="UPA00232"/>
<reference evidence="2 4" key="1">
    <citation type="submission" date="2014-09" db="EMBL/GenBank/DDBJ databases">
        <title>Xanthomonadaceae 3.5X direct submission.</title>
        <authorList>
            <person name="Fang T."/>
            <person name="Wang H."/>
        </authorList>
    </citation>
    <scope>NUCLEOTIDE SEQUENCE [LARGE SCALE GENOMIC DNA]</scope>
    <source>
        <strain evidence="2 4">3.5X</strain>
    </source>
</reference>
<comment type="function">
    <text evidence="1">Required for efficient ubiquinone (coenzyme Q) biosynthesis. UbiK is probably an accessory factor of Ubi enzymes and facilitates ubiquinone biosynthesis by acting as an assembly factor, a targeting factor, or both.</text>
</comment>
<proteinExistence type="inferred from homology"/>
<keyword evidence="1" id="KW-0963">Cytoplasm</keyword>
<dbReference type="GO" id="GO:0006744">
    <property type="term" value="P:ubiquinone biosynthetic process"/>
    <property type="evidence" value="ECO:0007669"/>
    <property type="project" value="UniProtKB-UniRule"/>
</dbReference>
<evidence type="ECO:0000313" key="2">
    <source>
        <dbReference type="EMBL" id="KGI79073.1"/>
    </source>
</evidence>
<comment type="subcellular location">
    <subcellularLocation>
        <location evidence="1">Cytoplasm</location>
    </subcellularLocation>
</comment>
<dbReference type="EMBL" id="JROI01000003">
    <property type="protein sequence ID" value="KGI79073.1"/>
    <property type="molecule type" value="Genomic_DNA"/>
</dbReference>
<sequence>MIDVQSIDAIAQRLANAVPPGLAQAREDLADNFRDVLTQGLRRLDLVTREEFDVQRQVLARTRERVEQCEQRIAELEARLADTGR</sequence>
<comment type="pathway">
    <text evidence="1">Cofactor biosynthesis; ubiquinone biosynthesis.</text>
</comment>
<dbReference type="AlphaFoldDB" id="A0A099CYN6"/>
<accession>A0A099CYN6</accession>
<dbReference type="Proteomes" id="UP000029708">
    <property type="component" value="Unassembled WGS sequence"/>
</dbReference>
<name>A0A099CYN6_9GAMM</name>
<dbReference type="STRING" id="1543381.LF63_0100845"/>
<dbReference type="RefSeq" id="WP_043099002.1">
    <property type="nucleotide sequence ID" value="NZ_JACHET010000001.1"/>
</dbReference>
<dbReference type="Pfam" id="PF04380">
    <property type="entry name" value="BMFP"/>
    <property type="match status" value="1"/>
</dbReference>
<comment type="similarity">
    <text evidence="1">Belongs to the UbiK family.</text>
</comment>
<dbReference type="HOGENOM" id="CLU_154412_0_1_6"/>
<dbReference type="PANTHER" id="PTHR38040:SF1">
    <property type="entry name" value="UBIQUINONE BIOSYNTHESIS ACCESSORY FACTOR UBIK"/>
    <property type="match status" value="1"/>
</dbReference>
<protein>
    <recommendedName>
        <fullName evidence="1">Ubiquinone biosynthesis accessory factor UbiK</fullName>
    </recommendedName>
</protein>
<gene>
    <name evidence="1" type="primary">ubiK</name>
    <name evidence="3" type="ORF">HNQ86_002071</name>
    <name evidence="2" type="ORF">LF63_0100845</name>
</gene>
<dbReference type="HAMAP" id="MF_02216">
    <property type="entry name" value="UbiK"/>
    <property type="match status" value="1"/>
</dbReference>
<keyword evidence="4" id="KW-1185">Reference proteome</keyword>
<evidence type="ECO:0000313" key="5">
    <source>
        <dbReference type="Proteomes" id="UP000560000"/>
    </source>
</evidence>
<dbReference type="GO" id="GO:0005829">
    <property type="term" value="C:cytosol"/>
    <property type="evidence" value="ECO:0007669"/>
    <property type="project" value="TreeGrafter"/>
</dbReference>